<dbReference type="Gene3D" id="1.10.357.10">
    <property type="entry name" value="Tetracycline Repressor, domain 2"/>
    <property type="match status" value="1"/>
</dbReference>
<reference evidence="2" key="1">
    <citation type="submission" date="2022-05" db="EMBL/GenBank/DDBJ databases">
        <title>Sphingomonas sp. strain MG17 Genome sequencing and assembly.</title>
        <authorList>
            <person name="Kim I."/>
        </authorList>
    </citation>
    <scope>NUCLEOTIDE SEQUENCE</scope>
    <source>
        <strain evidence="2">MG17</strain>
    </source>
</reference>
<protein>
    <recommendedName>
        <fullName evidence="1">Tetracyclin repressor-like C-terminal domain-containing protein</fullName>
    </recommendedName>
</protein>
<sequence length="61" mass="6293">MPDAAGWLGGKSAEMRAALMSSQLIGLLVMRSIIESEALAADHVEQIVAAVAPTIQSLADS</sequence>
<feature type="domain" description="Tetracyclin repressor-like C-terminal" evidence="1">
    <location>
        <begin position="2"/>
        <end position="57"/>
    </location>
</feature>
<comment type="caution">
    <text evidence="2">The sequence shown here is derived from an EMBL/GenBank/DDBJ whole genome shotgun (WGS) entry which is preliminary data.</text>
</comment>
<organism evidence="2 3">
    <name type="scientific">Sphingomonas tagetis</name>
    <dbReference type="NCBI Taxonomy" id="2949092"/>
    <lineage>
        <taxon>Bacteria</taxon>
        <taxon>Pseudomonadati</taxon>
        <taxon>Pseudomonadota</taxon>
        <taxon>Alphaproteobacteria</taxon>
        <taxon>Sphingomonadales</taxon>
        <taxon>Sphingomonadaceae</taxon>
        <taxon>Sphingomonas</taxon>
    </lineage>
</organism>
<name>A0A9X2KM90_9SPHN</name>
<proteinExistence type="predicted"/>
<dbReference type="SUPFAM" id="SSF48498">
    <property type="entry name" value="Tetracyclin repressor-like, C-terminal domain"/>
    <property type="match status" value="1"/>
</dbReference>
<dbReference type="Pfam" id="PF17920">
    <property type="entry name" value="TetR_C_16"/>
    <property type="match status" value="1"/>
</dbReference>
<evidence type="ECO:0000313" key="3">
    <source>
        <dbReference type="Proteomes" id="UP001139451"/>
    </source>
</evidence>
<dbReference type="InterPro" id="IPR036271">
    <property type="entry name" value="Tet_transcr_reg_TetR-rel_C_sf"/>
</dbReference>
<evidence type="ECO:0000313" key="2">
    <source>
        <dbReference type="EMBL" id="MCP3731216.1"/>
    </source>
</evidence>
<dbReference type="Proteomes" id="UP001139451">
    <property type="component" value="Unassembled WGS sequence"/>
</dbReference>
<evidence type="ECO:0000259" key="1">
    <source>
        <dbReference type="Pfam" id="PF17920"/>
    </source>
</evidence>
<gene>
    <name evidence="2" type="ORF">M9978_12340</name>
</gene>
<dbReference type="EMBL" id="JAMLDX010000009">
    <property type="protein sequence ID" value="MCP3731216.1"/>
    <property type="molecule type" value="Genomic_DNA"/>
</dbReference>
<dbReference type="InterPro" id="IPR041678">
    <property type="entry name" value="TetR_C_16"/>
</dbReference>
<keyword evidence="3" id="KW-1185">Reference proteome</keyword>
<dbReference type="AlphaFoldDB" id="A0A9X2KM90"/>
<accession>A0A9X2KM90</accession>